<name>A0A7S3NI12_9STRA</name>
<dbReference type="InterPro" id="IPR004045">
    <property type="entry name" value="Glutathione_S-Trfase_N"/>
</dbReference>
<feature type="domain" description="GST C-terminal" evidence="1">
    <location>
        <begin position="166"/>
        <end position="307"/>
    </location>
</feature>
<dbReference type="InterPro" id="IPR036282">
    <property type="entry name" value="Glutathione-S-Trfase_C_sf"/>
</dbReference>
<dbReference type="EMBL" id="HBIJ01014673">
    <property type="protein sequence ID" value="CAE0369070.1"/>
    <property type="molecule type" value="Transcribed_RNA"/>
</dbReference>
<dbReference type="SUPFAM" id="SSF47616">
    <property type="entry name" value="GST C-terminal domain-like"/>
    <property type="match status" value="1"/>
</dbReference>
<dbReference type="Gene3D" id="3.40.30.10">
    <property type="entry name" value="Glutaredoxin"/>
    <property type="match status" value="1"/>
</dbReference>
<dbReference type="Pfam" id="PF13410">
    <property type="entry name" value="GST_C_2"/>
    <property type="match status" value="1"/>
</dbReference>
<accession>A0A7S3NI12</accession>
<dbReference type="GO" id="GO:0005737">
    <property type="term" value="C:cytoplasm"/>
    <property type="evidence" value="ECO:0007669"/>
    <property type="project" value="TreeGrafter"/>
</dbReference>
<dbReference type="PROSITE" id="PS50405">
    <property type="entry name" value="GST_CTER"/>
    <property type="match status" value="1"/>
</dbReference>
<dbReference type="CDD" id="cd00570">
    <property type="entry name" value="GST_N_family"/>
    <property type="match status" value="1"/>
</dbReference>
<reference evidence="2" key="1">
    <citation type="submission" date="2021-01" db="EMBL/GenBank/DDBJ databases">
        <authorList>
            <person name="Corre E."/>
            <person name="Pelletier E."/>
            <person name="Niang G."/>
            <person name="Scheremetjew M."/>
            <person name="Finn R."/>
            <person name="Kale V."/>
            <person name="Holt S."/>
            <person name="Cochrane G."/>
            <person name="Meng A."/>
            <person name="Brown T."/>
            <person name="Cohen L."/>
        </authorList>
    </citation>
    <scope>NUCLEOTIDE SEQUENCE</scope>
    <source>
        <strain evidence="2">CCMP1510</strain>
    </source>
</reference>
<dbReference type="InterPro" id="IPR036249">
    <property type="entry name" value="Thioredoxin-like_sf"/>
</dbReference>
<dbReference type="InterPro" id="IPR010987">
    <property type="entry name" value="Glutathione-S-Trfase_C-like"/>
</dbReference>
<dbReference type="PANTHER" id="PTHR43968">
    <property type="match status" value="1"/>
</dbReference>
<evidence type="ECO:0000259" key="1">
    <source>
        <dbReference type="PROSITE" id="PS50405"/>
    </source>
</evidence>
<sequence length="484" mass="53736">MKLRVCMCAMTTAYSLNIGNLGNFGSSKVRSAPKVDVSWEELESQTEPELVLDDFTLLRGPPSALALSRRFGENAEPALKLYRDSASWCPYCQKVWPLLEEKRVSYDIQKIPMACYGSKPAEFLRDQPSGTLPAAVLNGRVLGSSDGIIAQVLDLPDGPGAVCDIDARDDPRCRMLLDLERQHFSAWLRWLTGGETNKQIFVRTLDAVENALAQSKDGPFFLGNRFSFIDLMYAPFLERMAASLAYFKGFIVKGPTPYLSTLSQMDTNLHAYQRYPHLNKWFLAMEQRPSYVATLSDFYTHAHDLPVQLGGCVRLESQQADAIRADIDKNAWRHGILPKYEPLTPTHIHGTLPRLEAAARLARNGPAVARFAARGISMPGFPPVRAELADPNANANESILPTIDALLRLIVIRLRTDAPPDKKDTIISEWLATSAQAKERTAAQDAVKCLSYLRDRVGVPRDMSQPAAFALRAECNSIIDLISS</sequence>
<dbReference type="AlphaFoldDB" id="A0A7S3NI12"/>
<dbReference type="Gene3D" id="1.20.1050.10">
    <property type="match status" value="1"/>
</dbReference>
<organism evidence="2">
    <name type="scientific">Aureoumbra lagunensis</name>
    <dbReference type="NCBI Taxonomy" id="44058"/>
    <lineage>
        <taxon>Eukaryota</taxon>
        <taxon>Sar</taxon>
        <taxon>Stramenopiles</taxon>
        <taxon>Ochrophyta</taxon>
        <taxon>Pelagophyceae</taxon>
        <taxon>Pelagomonadales</taxon>
        <taxon>Aureoumbra</taxon>
    </lineage>
</organism>
<dbReference type="SUPFAM" id="SSF52833">
    <property type="entry name" value="Thioredoxin-like"/>
    <property type="match status" value="1"/>
</dbReference>
<gene>
    <name evidence="2" type="ORF">ALAG00032_LOCUS9833</name>
</gene>
<dbReference type="PANTHER" id="PTHR43968:SF14">
    <property type="entry name" value="GLUTATHIONE S-TRANSFERASE"/>
    <property type="match status" value="1"/>
</dbReference>
<dbReference type="Pfam" id="PF13409">
    <property type="entry name" value="GST_N_2"/>
    <property type="match status" value="1"/>
</dbReference>
<evidence type="ECO:0000313" key="2">
    <source>
        <dbReference type="EMBL" id="CAE0369070.1"/>
    </source>
</evidence>
<protein>
    <recommendedName>
        <fullName evidence="1">GST C-terminal domain-containing protein</fullName>
    </recommendedName>
</protein>
<proteinExistence type="predicted"/>
<dbReference type="InterPro" id="IPR050983">
    <property type="entry name" value="GST_Omega/HSP26"/>
</dbReference>